<protein>
    <recommendedName>
        <fullName evidence="1">Double jelly roll-like domain-containing protein</fullName>
    </recommendedName>
</protein>
<comment type="caution">
    <text evidence="2">The sequence shown here is derived from an EMBL/GenBank/DDBJ whole genome shotgun (WGS) entry which is preliminary data.</text>
</comment>
<dbReference type="EMBL" id="JANEYF010001580">
    <property type="protein sequence ID" value="KAJ8962479.1"/>
    <property type="molecule type" value="Genomic_DNA"/>
</dbReference>
<name>A0AAV8ZEV1_9CUCU</name>
<dbReference type="InterPro" id="IPR049512">
    <property type="entry name" value="DJR-like_dom"/>
</dbReference>
<evidence type="ECO:0000313" key="2">
    <source>
        <dbReference type="EMBL" id="KAJ8962479.1"/>
    </source>
</evidence>
<proteinExistence type="predicted"/>
<dbReference type="Proteomes" id="UP001162156">
    <property type="component" value="Unassembled WGS sequence"/>
</dbReference>
<accession>A0AAV8ZEV1</accession>
<reference evidence="2" key="1">
    <citation type="journal article" date="2023" name="Insect Mol. Biol.">
        <title>Genome sequencing provides insights into the evolution of gene families encoding plant cell wall-degrading enzymes in longhorned beetles.</title>
        <authorList>
            <person name="Shin N.R."/>
            <person name="Okamura Y."/>
            <person name="Kirsch R."/>
            <person name="Pauchet Y."/>
        </authorList>
    </citation>
    <scope>NUCLEOTIDE SEQUENCE</scope>
    <source>
        <strain evidence="2">RBIC_L_NR</strain>
    </source>
</reference>
<gene>
    <name evidence="2" type="ORF">NQ314_005701</name>
</gene>
<evidence type="ECO:0000259" key="1">
    <source>
        <dbReference type="Pfam" id="PF21738"/>
    </source>
</evidence>
<keyword evidence="3" id="KW-1185">Reference proteome</keyword>
<evidence type="ECO:0000313" key="3">
    <source>
        <dbReference type="Proteomes" id="UP001162156"/>
    </source>
</evidence>
<dbReference type="Pfam" id="PF21738">
    <property type="entry name" value="DJR-like_dom"/>
    <property type="match status" value="1"/>
</dbReference>
<sequence>MKQQLDILSLLKLQIKLRRPDMLSLRSIKLERKKSLQICPNYNCSLKNIRIFLNLERYPYNDLYLDYDNNKFATLYEMFTRSHTICIKQINQFLTS</sequence>
<dbReference type="AlphaFoldDB" id="A0AAV8ZEV1"/>
<feature type="domain" description="Double jelly roll-like" evidence="1">
    <location>
        <begin position="14"/>
        <end position="83"/>
    </location>
</feature>
<organism evidence="2 3">
    <name type="scientific">Rhamnusium bicolor</name>
    <dbReference type="NCBI Taxonomy" id="1586634"/>
    <lineage>
        <taxon>Eukaryota</taxon>
        <taxon>Metazoa</taxon>
        <taxon>Ecdysozoa</taxon>
        <taxon>Arthropoda</taxon>
        <taxon>Hexapoda</taxon>
        <taxon>Insecta</taxon>
        <taxon>Pterygota</taxon>
        <taxon>Neoptera</taxon>
        <taxon>Endopterygota</taxon>
        <taxon>Coleoptera</taxon>
        <taxon>Polyphaga</taxon>
        <taxon>Cucujiformia</taxon>
        <taxon>Chrysomeloidea</taxon>
        <taxon>Cerambycidae</taxon>
        <taxon>Lepturinae</taxon>
        <taxon>Rhagiini</taxon>
        <taxon>Rhamnusium</taxon>
    </lineage>
</organism>